<evidence type="ECO:0000313" key="5">
    <source>
        <dbReference type="Proteomes" id="UP000695264"/>
    </source>
</evidence>
<evidence type="ECO:0000256" key="2">
    <source>
        <dbReference type="ARBA" id="ARBA00023315"/>
    </source>
</evidence>
<gene>
    <name evidence="4" type="ORF">HCK00_00200</name>
</gene>
<name>A0ABX1BS36_9ACTN</name>
<evidence type="ECO:0000259" key="3">
    <source>
        <dbReference type="PROSITE" id="PS51186"/>
    </source>
</evidence>
<dbReference type="Pfam" id="PF00583">
    <property type="entry name" value="Acetyltransf_1"/>
    <property type="match status" value="1"/>
</dbReference>
<evidence type="ECO:0000313" key="4">
    <source>
        <dbReference type="EMBL" id="NJP99027.1"/>
    </source>
</evidence>
<protein>
    <submittedName>
        <fullName evidence="4">GNAT family N-acetyltransferase</fullName>
    </submittedName>
</protein>
<dbReference type="InterPro" id="IPR016181">
    <property type="entry name" value="Acyl_CoA_acyltransferase"/>
</dbReference>
<feature type="domain" description="N-acetyltransferase" evidence="3">
    <location>
        <begin position="2"/>
        <end position="162"/>
    </location>
</feature>
<sequence length="164" mass="17544">MIELRVLAADDWAVWRELRLASLAEDPHAFGATLAQWQGEGDREERWRARLSLPGSCSVLATLDGEPAGMAGGVPGPEDGVIELISMWVGKGARGRGVGDRLIRAVEEWAVREGAEVLELAVMPGNAHALALYGRHGFTDAGQAGELLPDGRRTHVMAKRLASG</sequence>
<dbReference type="Proteomes" id="UP000695264">
    <property type="component" value="Unassembled WGS sequence"/>
</dbReference>
<dbReference type="EMBL" id="JAATEN010000001">
    <property type="protein sequence ID" value="NJP99027.1"/>
    <property type="molecule type" value="Genomic_DNA"/>
</dbReference>
<organism evidence="4 5">
    <name type="scientific">Streptomyces zingiberis</name>
    <dbReference type="NCBI Taxonomy" id="2053010"/>
    <lineage>
        <taxon>Bacteria</taxon>
        <taxon>Bacillati</taxon>
        <taxon>Actinomycetota</taxon>
        <taxon>Actinomycetes</taxon>
        <taxon>Kitasatosporales</taxon>
        <taxon>Streptomycetaceae</taxon>
        <taxon>Streptomyces</taxon>
    </lineage>
</organism>
<comment type="caution">
    <text evidence="4">The sequence shown here is derived from an EMBL/GenBank/DDBJ whole genome shotgun (WGS) entry which is preliminary data.</text>
</comment>
<dbReference type="InterPro" id="IPR050832">
    <property type="entry name" value="Bact_Acetyltransf"/>
</dbReference>
<reference evidence="4 5" key="1">
    <citation type="submission" date="2020-03" db="EMBL/GenBank/DDBJ databases">
        <title>WGS of actinomycetes isolated from Thailand.</title>
        <authorList>
            <person name="Thawai C."/>
        </authorList>
    </citation>
    <scope>NUCLEOTIDE SEQUENCE [LARGE SCALE GENOMIC DNA]</scope>
    <source>
        <strain evidence="4 5">PLAI 1-29</strain>
    </source>
</reference>
<dbReference type="PANTHER" id="PTHR43877">
    <property type="entry name" value="AMINOALKYLPHOSPHONATE N-ACETYLTRANSFERASE-RELATED-RELATED"/>
    <property type="match status" value="1"/>
</dbReference>
<dbReference type="Gene3D" id="3.40.630.30">
    <property type="match status" value="1"/>
</dbReference>
<evidence type="ECO:0000256" key="1">
    <source>
        <dbReference type="ARBA" id="ARBA00022679"/>
    </source>
</evidence>
<dbReference type="PROSITE" id="PS51186">
    <property type="entry name" value="GNAT"/>
    <property type="match status" value="1"/>
</dbReference>
<dbReference type="CDD" id="cd04301">
    <property type="entry name" value="NAT_SF"/>
    <property type="match status" value="1"/>
</dbReference>
<keyword evidence="1" id="KW-0808">Transferase</keyword>
<keyword evidence="5" id="KW-1185">Reference proteome</keyword>
<dbReference type="InterPro" id="IPR000182">
    <property type="entry name" value="GNAT_dom"/>
</dbReference>
<dbReference type="SUPFAM" id="SSF55729">
    <property type="entry name" value="Acyl-CoA N-acyltransferases (Nat)"/>
    <property type="match status" value="1"/>
</dbReference>
<keyword evidence="2" id="KW-0012">Acyltransferase</keyword>
<accession>A0ABX1BS36</accession>
<proteinExistence type="predicted"/>
<dbReference type="RefSeq" id="WP_168099661.1">
    <property type="nucleotide sequence ID" value="NZ_JAATEN010000001.1"/>
</dbReference>